<comment type="caution">
    <text evidence="1">The sequence shown here is derived from an EMBL/GenBank/DDBJ whole genome shotgun (WGS) entry which is preliminary data.</text>
</comment>
<reference evidence="1 2" key="1">
    <citation type="journal article" date="2021" name="Nat. Commun.">
        <title>Genetic determinants of endophytism in the Arabidopsis root mycobiome.</title>
        <authorList>
            <person name="Mesny F."/>
            <person name="Miyauchi S."/>
            <person name="Thiergart T."/>
            <person name="Pickel B."/>
            <person name="Atanasova L."/>
            <person name="Karlsson M."/>
            <person name="Huettel B."/>
            <person name="Barry K.W."/>
            <person name="Haridas S."/>
            <person name="Chen C."/>
            <person name="Bauer D."/>
            <person name="Andreopoulos W."/>
            <person name="Pangilinan J."/>
            <person name="LaButti K."/>
            <person name="Riley R."/>
            <person name="Lipzen A."/>
            <person name="Clum A."/>
            <person name="Drula E."/>
            <person name="Henrissat B."/>
            <person name="Kohler A."/>
            <person name="Grigoriev I.V."/>
            <person name="Martin F.M."/>
            <person name="Hacquard S."/>
        </authorList>
    </citation>
    <scope>NUCLEOTIDE SEQUENCE [LARGE SCALE GENOMIC DNA]</scope>
    <source>
        <strain evidence="1 2">MPI-SDFR-AT-0079</strain>
    </source>
</reference>
<protein>
    <submittedName>
        <fullName evidence="1">Uncharacterized protein</fullName>
    </submittedName>
</protein>
<accession>A0ACB7PHR1</accession>
<name>A0ACB7PHR1_9PEZI</name>
<sequence>MYNSSLSWAIVSLARPRSLTPGPKCDQKHTVSSPRLVTQFIEIDPPRRPQQAISINFRLPGPTCLVEDAAPQKCMRQGRDGKSCQKMLLERHCPPIAVDPAGPDRDAQCARLAGGGVALLRLINGSLRRTGRFWGTLHWLRETRNPTRLKNPSPETGGLGMGRCLPYDRPIRPFDQAGGGHGQEKWPSFFPNRFQTRVYAEDIPKFTHHS</sequence>
<proteinExistence type="predicted"/>
<keyword evidence="2" id="KW-1185">Reference proteome</keyword>
<dbReference type="EMBL" id="JAGIZQ010000002">
    <property type="protein sequence ID" value="KAH6641143.1"/>
    <property type="molecule type" value="Genomic_DNA"/>
</dbReference>
<organism evidence="1 2">
    <name type="scientific">Chaetomium tenue</name>
    <dbReference type="NCBI Taxonomy" id="1854479"/>
    <lineage>
        <taxon>Eukaryota</taxon>
        <taxon>Fungi</taxon>
        <taxon>Dikarya</taxon>
        <taxon>Ascomycota</taxon>
        <taxon>Pezizomycotina</taxon>
        <taxon>Sordariomycetes</taxon>
        <taxon>Sordariomycetidae</taxon>
        <taxon>Sordariales</taxon>
        <taxon>Chaetomiaceae</taxon>
        <taxon>Chaetomium</taxon>
    </lineage>
</organism>
<dbReference type="Proteomes" id="UP000724584">
    <property type="component" value="Unassembled WGS sequence"/>
</dbReference>
<evidence type="ECO:0000313" key="1">
    <source>
        <dbReference type="EMBL" id="KAH6641143.1"/>
    </source>
</evidence>
<gene>
    <name evidence="1" type="ORF">F5144DRAFT_562669</name>
</gene>
<evidence type="ECO:0000313" key="2">
    <source>
        <dbReference type="Proteomes" id="UP000724584"/>
    </source>
</evidence>